<dbReference type="EMBL" id="MN739930">
    <property type="protein sequence ID" value="QHT78263.1"/>
    <property type="molecule type" value="Genomic_DNA"/>
</dbReference>
<dbReference type="AlphaFoldDB" id="A0A6C0HE23"/>
<evidence type="ECO:0000313" key="1">
    <source>
        <dbReference type="EMBL" id="QHT78263.1"/>
    </source>
</evidence>
<accession>A0A6C0HE23</accession>
<protein>
    <submittedName>
        <fullName evidence="1">Uncharacterized protein</fullName>
    </submittedName>
</protein>
<sequence length="131" mass="15047">MSNGSTILTAFNDHFMEFLDDIIRVFPNDSDILASKNSVALIRKANPRLVIQIWNSNVVGKYRAVIEEGNIDFFINKDYSDDLVQAENSRKIIEVIDRIRNPVKMMTPEDQAKTMKYIQNLTKLSTIYASM</sequence>
<organism evidence="1">
    <name type="scientific">viral metagenome</name>
    <dbReference type="NCBI Taxonomy" id="1070528"/>
    <lineage>
        <taxon>unclassified sequences</taxon>
        <taxon>metagenomes</taxon>
        <taxon>organismal metagenomes</taxon>
    </lineage>
</organism>
<proteinExistence type="predicted"/>
<reference evidence="1" key="1">
    <citation type="journal article" date="2020" name="Nature">
        <title>Giant virus diversity and host interactions through global metagenomics.</title>
        <authorList>
            <person name="Schulz F."/>
            <person name="Roux S."/>
            <person name="Paez-Espino D."/>
            <person name="Jungbluth S."/>
            <person name="Walsh D.A."/>
            <person name="Denef V.J."/>
            <person name="McMahon K.D."/>
            <person name="Konstantinidis K.T."/>
            <person name="Eloe-Fadrosh E.A."/>
            <person name="Kyrpides N.C."/>
            <person name="Woyke T."/>
        </authorList>
    </citation>
    <scope>NUCLEOTIDE SEQUENCE</scope>
    <source>
        <strain evidence="1">GVMAG-M-3300023179-91</strain>
    </source>
</reference>
<name>A0A6C0HE23_9ZZZZ</name>